<protein>
    <submittedName>
        <fullName evidence="3">Unannotated protein</fullName>
    </submittedName>
</protein>
<accession>A0A6J5Z0A9</accession>
<evidence type="ECO:0000259" key="2">
    <source>
        <dbReference type="Pfam" id="PF07331"/>
    </source>
</evidence>
<organism evidence="3">
    <name type="scientific">freshwater metagenome</name>
    <dbReference type="NCBI Taxonomy" id="449393"/>
    <lineage>
        <taxon>unclassified sequences</taxon>
        <taxon>metagenomes</taxon>
        <taxon>ecological metagenomes</taxon>
    </lineage>
</organism>
<dbReference type="EMBL" id="CAESAF010000044">
    <property type="protein sequence ID" value="CAB4335914.1"/>
    <property type="molecule type" value="Genomic_DNA"/>
</dbReference>
<sequence length="168" mass="17985">MKKVTKAGRGELAFAGSLLLLGIYVLYDAVKMEVPEGMAIISPRLFPYFVGTFLIVVTAGLIFTVLRGNLAVPEGTEPGDAFVPADFKTMSLVVAGIAGHVILLEKLGYVVAAAVSFYLVAYAFGARRILKDISIAFAFALISYLAFTKGLNIRLPQGIFENLFGSEA</sequence>
<dbReference type="Pfam" id="PF07331">
    <property type="entry name" value="TctB"/>
    <property type="match status" value="1"/>
</dbReference>
<feature type="transmembrane region" description="Helical" evidence="1">
    <location>
        <begin position="133"/>
        <end position="153"/>
    </location>
</feature>
<name>A0A6J5Z0A9_9ZZZZ</name>
<evidence type="ECO:0000256" key="1">
    <source>
        <dbReference type="SAM" id="Phobius"/>
    </source>
</evidence>
<evidence type="ECO:0000313" key="3">
    <source>
        <dbReference type="EMBL" id="CAB4335914.1"/>
    </source>
</evidence>
<feature type="transmembrane region" description="Helical" evidence="1">
    <location>
        <begin position="12"/>
        <end position="30"/>
    </location>
</feature>
<feature type="transmembrane region" description="Helical" evidence="1">
    <location>
        <begin position="87"/>
        <end position="103"/>
    </location>
</feature>
<keyword evidence="1" id="KW-0472">Membrane</keyword>
<proteinExistence type="predicted"/>
<keyword evidence="1" id="KW-0812">Transmembrane</keyword>
<dbReference type="InterPro" id="IPR009936">
    <property type="entry name" value="DUF1468"/>
</dbReference>
<dbReference type="AlphaFoldDB" id="A0A6J5Z0A9"/>
<reference evidence="3" key="1">
    <citation type="submission" date="2020-05" db="EMBL/GenBank/DDBJ databases">
        <authorList>
            <person name="Chiriac C."/>
            <person name="Salcher M."/>
            <person name="Ghai R."/>
            <person name="Kavagutti S V."/>
        </authorList>
    </citation>
    <scope>NUCLEOTIDE SEQUENCE</scope>
</reference>
<feature type="domain" description="DUF1468" evidence="2">
    <location>
        <begin position="14"/>
        <end position="156"/>
    </location>
</feature>
<feature type="transmembrane region" description="Helical" evidence="1">
    <location>
        <begin position="45"/>
        <end position="66"/>
    </location>
</feature>
<gene>
    <name evidence="3" type="ORF">UFOPK3574_00552</name>
</gene>
<feature type="transmembrane region" description="Helical" evidence="1">
    <location>
        <begin position="109"/>
        <end position="126"/>
    </location>
</feature>
<keyword evidence="1" id="KW-1133">Transmembrane helix</keyword>